<dbReference type="InParanoid" id="A0A2N3NA12"/>
<dbReference type="CDD" id="cd14688">
    <property type="entry name" value="bZIP_YAP"/>
    <property type="match status" value="1"/>
</dbReference>
<dbReference type="STRING" id="41688.A0A2N3NA12"/>
<protein>
    <recommendedName>
        <fullName evidence="4">BZIP domain-containing protein</fullName>
    </recommendedName>
</protein>
<gene>
    <name evidence="2" type="ORF">jhhlp_003861</name>
</gene>
<feature type="region of interest" description="Disordered" evidence="1">
    <location>
        <begin position="121"/>
        <end position="198"/>
    </location>
</feature>
<accession>A0A2N3NA12</accession>
<sequence>MSPSSKSANLERIRNNQRRSRARKKEYVQELEGRLRKVELQGVNAASEIQVAARRVASENKKLRALLHQNGVTEDAIETYLYTAATPPLDGSPTGRQAGFGHSVNSLEQLLVPRRPSCASLSVPLPSPQGRSSREPSVASDSACHSSGSWEPGPATSATRTSPISASVATSPLPRPTQQLGPMQIPSPRCQEVGGYGIGVSQPNNSFPPYGTDYDSAIPLPYLQLPSPPNQQYNNMTVDYFSPSRDFPQNQYPC</sequence>
<feature type="compositionally biased region" description="Polar residues" evidence="1">
    <location>
        <begin position="139"/>
        <end position="149"/>
    </location>
</feature>
<comment type="caution">
    <text evidence="2">The sequence shown here is derived from an EMBL/GenBank/DDBJ whole genome shotgun (WGS) entry which is preliminary data.</text>
</comment>
<feature type="compositionally biased region" description="Polar residues" evidence="1">
    <location>
        <begin position="156"/>
        <end position="181"/>
    </location>
</feature>
<dbReference type="AlphaFoldDB" id="A0A2N3NA12"/>
<evidence type="ECO:0000313" key="2">
    <source>
        <dbReference type="EMBL" id="PKS09247.1"/>
    </source>
</evidence>
<reference evidence="2 3" key="1">
    <citation type="journal article" date="2017" name="G3 (Bethesda)">
        <title>First Draft Genome Sequence of the Pathogenic Fungus Lomentospora prolificans (Formerly Scedosporium prolificans).</title>
        <authorList>
            <person name="Luo R."/>
            <person name="Zimin A."/>
            <person name="Workman R."/>
            <person name="Fan Y."/>
            <person name="Pertea G."/>
            <person name="Grossman N."/>
            <person name="Wear M.P."/>
            <person name="Jia B."/>
            <person name="Miller H."/>
            <person name="Casadevall A."/>
            <person name="Timp W."/>
            <person name="Zhang S.X."/>
            <person name="Salzberg S.L."/>
        </authorList>
    </citation>
    <scope>NUCLEOTIDE SEQUENCE [LARGE SCALE GENOMIC DNA]</scope>
    <source>
        <strain evidence="2 3">JHH-5317</strain>
    </source>
</reference>
<dbReference type="PANTHER" id="PTHR42070">
    <property type="entry name" value="FILAMENT ASSOCIATED PROTEIN, PUTATIVE (AFU_ORTHOLOGUE AFUA_8G06630)-RELATED"/>
    <property type="match status" value="1"/>
</dbReference>
<name>A0A2N3NA12_9PEZI</name>
<organism evidence="2 3">
    <name type="scientific">Lomentospora prolificans</name>
    <dbReference type="NCBI Taxonomy" id="41688"/>
    <lineage>
        <taxon>Eukaryota</taxon>
        <taxon>Fungi</taxon>
        <taxon>Dikarya</taxon>
        <taxon>Ascomycota</taxon>
        <taxon>Pezizomycotina</taxon>
        <taxon>Sordariomycetes</taxon>
        <taxon>Hypocreomycetidae</taxon>
        <taxon>Microascales</taxon>
        <taxon>Microascaceae</taxon>
        <taxon>Lomentospora</taxon>
    </lineage>
</organism>
<keyword evidence="3" id="KW-1185">Reference proteome</keyword>
<dbReference type="PANTHER" id="PTHR42070:SF1">
    <property type="entry name" value="FILAMENT ASSOCIATED PROTEIN, PUTATIVE (AFU_ORTHOLOGUE AFUA_8G06630)-RELATED"/>
    <property type="match status" value="1"/>
</dbReference>
<proteinExistence type="predicted"/>
<dbReference type="EMBL" id="NLAX01000010">
    <property type="protein sequence ID" value="PKS09247.1"/>
    <property type="molecule type" value="Genomic_DNA"/>
</dbReference>
<dbReference type="OrthoDB" id="4505928at2759"/>
<dbReference type="VEuPathDB" id="FungiDB:jhhlp_003861"/>
<feature type="region of interest" description="Disordered" evidence="1">
    <location>
        <begin position="1"/>
        <end position="25"/>
    </location>
</feature>
<evidence type="ECO:0000256" key="1">
    <source>
        <dbReference type="SAM" id="MobiDB-lite"/>
    </source>
</evidence>
<evidence type="ECO:0008006" key="4">
    <source>
        <dbReference type="Google" id="ProtNLM"/>
    </source>
</evidence>
<dbReference type="Proteomes" id="UP000233524">
    <property type="component" value="Unassembled WGS sequence"/>
</dbReference>
<feature type="compositionally biased region" description="Basic residues" evidence="1">
    <location>
        <begin position="15"/>
        <end position="24"/>
    </location>
</feature>
<evidence type="ECO:0000313" key="3">
    <source>
        <dbReference type="Proteomes" id="UP000233524"/>
    </source>
</evidence>